<feature type="compositionally biased region" description="Basic residues" evidence="6">
    <location>
        <begin position="187"/>
        <end position="204"/>
    </location>
</feature>
<accession>K5W7I4</accession>
<dbReference type="InterPro" id="IPR038987">
    <property type="entry name" value="MoeA-like"/>
</dbReference>
<evidence type="ECO:0000256" key="5">
    <source>
        <dbReference type="RuleBase" id="RU365090"/>
    </source>
</evidence>
<dbReference type="Proteomes" id="UP000008370">
    <property type="component" value="Unassembled WGS sequence"/>
</dbReference>
<dbReference type="InterPro" id="IPR036688">
    <property type="entry name" value="MoeA_C_domain_IV_sf"/>
</dbReference>
<comment type="catalytic activity">
    <reaction evidence="5">
        <text>adenylyl-molybdopterin + molybdate = Mo-molybdopterin + AMP + H(+)</text>
        <dbReference type="Rhea" id="RHEA:35047"/>
        <dbReference type="ChEBI" id="CHEBI:15378"/>
        <dbReference type="ChEBI" id="CHEBI:36264"/>
        <dbReference type="ChEBI" id="CHEBI:62727"/>
        <dbReference type="ChEBI" id="CHEBI:71302"/>
        <dbReference type="ChEBI" id="CHEBI:456215"/>
    </reaction>
</comment>
<organism evidence="8 9">
    <name type="scientific">Phanerochaete carnosa (strain HHB-10118-sp)</name>
    <name type="common">White-rot fungus</name>
    <name type="synonym">Peniophora carnosa</name>
    <dbReference type="NCBI Taxonomy" id="650164"/>
    <lineage>
        <taxon>Eukaryota</taxon>
        <taxon>Fungi</taxon>
        <taxon>Dikarya</taxon>
        <taxon>Basidiomycota</taxon>
        <taxon>Agaricomycotina</taxon>
        <taxon>Agaricomycetes</taxon>
        <taxon>Polyporales</taxon>
        <taxon>Phanerochaetaceae</taxon>
        <taxon>Phanerochaete</taxon>
    </lineage>
</organism>
<dbReference type="GO" id="GO:0005829">
    <property type="term" value="C:cytosol"/>
    <property type="evidence" value="ECO:0007669"/>
    <property type="project" value="TreeGrafter"/>
</dbReference>
<dbReference type="SMART" id="SM00852">
    <property type="entry name" value="MoCF_biosynth"/>
    <property type="match status" value="2"/>
</dbReference>
<evidence type="ECO:0000256" key="2">
    <source>
        <dbReference type="ARBA" id="ARBA00007589"/>
    </source>
</evidence>
<dbReference type="Pfam" id="PF00994">
    <property type="entry name" value="MoCF_biosynth"/>
    <property type="match status" value="2"/>
</dbReference>
<keyword evidence="4 5" id="KW-0501">Molybdenum cofactor biosynthesis</keyword>
<dbReference type="InterPro" id="IPR036135">
    <property type="entry name" value="MoeA_linker/N_sf"/>
</dbReference>
<dbReference type="AlphaFoldDB" id="K5W7I4"/>
<keyword evidence="5" id="KW-0500">Molybdenum</keyword>
<comment type="catalytic activity">
    <reaction evidence="5">
        <text>molybdopterin + ATP + H(+) = adenylyl-molybdopterin + diphosphate</text>
        <dbReference type="Rhea" id="RHEA:31331"/>
        <dbReference type="ChEBI" id="CHEBI:15378"/>
        <dbReference type="ChEBI" id="CHEBI:30616"/>
        <dbReference type="ChEBI" id="CHEBI:33019"/>
        <dbReference type="ChEBI" id="CHEBI:58698"/>
        <dbReference type="ChEBI" id="CHEBI:62727"/>
    </reaction>
</comment>
<dbReference type="SUPFAM" id="SSF53218">
    <property type="entry name" value="Molybdenum cofactor biosynthesis proteins"/>
    <property type="match status" value="2"/>
</dbReference>
<dbReference type="HOGENOM" id="CLU_010186_2_2_1"/>
<feature type="region of interest" description="Disordered" evidence="6">
    <location>
        <begin position="165"/>
        <end position="228"/>
    </location>
</feature>
<dbReference type="FunFam" id="3.40.980.10:FF:000001">
    <property type="entry name" value="Molybdopterin molybdenumtransferase"/>
    <property type="match status" value="1"/>
</dbReference>
<dbReference type="GO" id="GO:0061598">
    <property type="term" value="F:molybdopterin adenylyltransferase activity"/>
    <property type="evidence" value="ECO:0007669"/>
    <property type="project" value="UniProtKB-UniRule"/>
</dbReference>
<dbReference type="Pfam" id="PF03454">
    <property type="entry name" value="MoeA_C"/>
    <property type="match status" value="1"/>
</dbReference>
<dbReference type="InterPro" id="IPR005111">
    <property type="entry name" value="MoeA_C_domain_IV"/>
</dbReference>
<dbReference type="NCBIfam" id="TIGR00177">
    <property type="entry name" value="molyb_syn"/>
    <property type="match status" value="2"/>
</dbReference>
<evidence type="ECO:0000259" key="7">
    <source>
        <dbReference type="SMART" id="SM00852"/>
    </source>
</evidence>
<gene>
    <name evidence="8" type="ORF">PHACADRAFT_250679</name>
</gene>
<sequence length="656" mass="70045">MSKIRVAVLTVSDTASADASADKSGPTIREIAQQNDHECVEYRIVPDDEAQIRETVKSWAEQGVADWIITTGGTGFGLRDKTPEALAPLFEREAPGIVHLLLASSLQKTPFAALARPVAGTVKNSLVVTLPGSVRAVKENLDALFQAGVVNHAIDLIRGGSGKEVHAQLASSASQSGSPQSSQPSHSHSHHHDSDGHHHHHRHEHTIPTPRTTLSHDPSAPVSTRHRISPYPAITLESALEAIFREVKPLEPREALVSSELRGSVLAEDVFASQNVPVTTTTNVDGYAVRSSDPPGIYKVLTPHTHALATPVPEGHIFRVNTGAPLPAGTDAVVMVEDTRLHNSDESGEELEVETLAQVDPDESVRKPGSDVKKGELALEKGTVLLSHGGEIGTIAFVGKQRVKIHPKPVVAVLSTGNELLDIQNPQKMDSDGWGGIWDTNRPSLSAALEGLGYKVVDLGIVPDSLEKHIETLKRGLEQADIVLTTGGTSMGASDLLKPVIERHLNGTIHFGRVRIKPGKPTTFATIPTTKGLVPMFALPGNPASALVTFHVFALPALRRLGGWPMSRSQLPRVRVQLQGNMRLDPRVEFHRVSIQASAEGLKAYSTGGQRSSRVASLAGANGVVVLPSKVEGGPSEVKVGELVEAIVIGELHLQH</sequence>
<proteinExistence type="inferred from homology"/>
<keyword evidence="5" id="KW-0460">Magnesium</keyword>
<keyword evidence="5" id="KW-0808">Transferase</keyword>
<comment type="similarity">
    <text evidence="3">In the C-terminal section; belongs to the MoeA family.</text>
</comment>
<comment type="function">
    <text evidence="5">Catalyzes two steps in the biosynthesis of the molybdenum cofactor. In the first step, molybdopterin is adenylated. Subsequently, molybdate is inserted into adenylated molybdopterin and AMP is released.</text>
</comment>
<dbReference type="PANTHER" id="PTHR10192">
    <property type="entry name" value="MOLYBDOPTERIN BIOSYNTHESIS PROTEIN"/>
    <property type="match status" value="1"/>
</dbReference>
<dbReference type="GeneID" id="18914995"/>
<evidence type="ECO:0000256" key="1">
    <source>
        <dbReference type="ARBA" id="ARBA00005046"/>
    </source>
</evidence>
<comment type="pathway">
    <text evidence="1 5">Cofactor biosynthesis; molybdopterin biosynthesis.</text>
</comment>
<dbReference type="Gene3D" id="2.40.340.10">
    <property type="entry name" value="MoeA, C-terminal, domain IV"/>
    <property type="match status" value="1"/>
</dbReference>
<dbReference type="InParanoid" id="K5W7I4"/>
<dbReference type="PROSITE" id="PS01079">
    <property type="entry name" value="MOCF_BIOSYNTHESIS_2"/>
    <property type="match status" value="1"/>
</dbReference>
<dbReference type="CDD" id="cd00886">
    <property type="entry name" value="MogA_MoaB"/>
    <property type="match status" value="1"/>
</dbReference>
<dbReference type="SUPFAM" id="SSF63867">
    <property type="entry name" value="MoeA C-terminal domain-like"/>
    <property type="match status" value="1"/>
</dbReference>
<dbReference type="UniPathway" id="UPA00344"/>
<dbReference type="Gene3D" id="3.90.105.10">
    <property type="entry name" value="Molybdopterin biosynthesis moea protein, domain 2"/>
    <property type="match status" value="1"/>
</dbReference>
<dbReference type="InterPro" id="IPR036425">
    <property type="entry name" value="MoaB/Mog-like_dom_sf"/>
</dbReference>
<reference evidence="8 9" key="1">
    <citation type="journal article" date="2012" name="BMC Genomics">
        <title>Comparative genomics of the white-rot fungi, Phanerochaete carnosa and P. chrysosporium, to elucidate the genetic basis of the distinct wood types they colonize.</title>
        <authorList>
            <person name="Suzuki H."/>
            <person name="MacDonald J."/>
            <person name="Syed K."/>
            <person name="Salamov A."/>
            <person name="Hori C."/>
            <person name="Aerts A."/>
            <person name="Henrissat B."/>
            <person name="Wiebenga A."/>
            <person name="vanKuyk P.A."/>
            <person name="Barry K."/>
            <person name="Lindquist E."/>
            <person name="LaButti K."/>
            <person name="Lapidus A."/>
            <person name="Lucas S."/>
            <person name="Coutinho P."/>
            <person name="Gong Y."/>
            <person name="Samejima M."/>
            <person name="Mahadevan R."/>
            <person name="Abou-Zaid M."/>
            <person name="de Vries R.P."/>
            <person name="Igarashi K."/>
            <person name="Yadav J.S."/>
            <person name="Grigoriev I.V."/>
            <person name="Master E.R."/>
        </authorList>
    </citation>
    <scope>NUCLEOTIDE SEQUENCE [LARGE SCALE GENOMIC DNA]</scope>
    <source>
        <strain evidence="8 9">HHB-10118-sp</strain>
    </source>
</reference>
<feature type="domain" description="MoaB/Mog" evidence="7">
    <location>
        <begin position="412"/>
        <end position="560"/>
    </location>
</feature>
<dbReference type="InterPro" id="IPR005110">
    <property type="entry name" value="MoeA_linker/N"/>
</dbReference>
<dbReference type="NCBIfam" id="NF045515">
    <property type="entry name" value="Glp_gephyrin"/>
    <property type="match status" value="1"/>
</dbReference>
<dbReference type="PANTHER" id="PTHR10192:SF5">
    <property type="entry name" value="GEPHYRIN"/>
    <property type="match status" value="1"/>
</dbReference>
<dbReference type="GO" id="GO:0061599">
    <property type="term" value="F:molybdopterin molybdotransferase activity"/>
    <property type="evidence" value="ECO:0007669"/>
    <property type="project" value="UniProtKB-UniRule"/>
</dbReference>
<name>K5W7I4_PHACS</name>
<dbReference type="EMBL" id="JH930469">
    <property type="protein sequence ID" value="EKM59893.1"/>
    <property type="molecule type" value="Genomic_DNA"/>
</dbReference>
<comment type="cofactor">
    <cofactor evidence="5">
        <name>Mg(2+)</name>
        <dbReference type="ChEBI" id="CHEBI:18420"/>
    </cofactor>
</comment>
<dbReference type="SUPFAM" id="SSF63882">
    <property type="entry name" value="MoeA N-terminal region -like"/>
    <property type="match status" value="1"/>
</dbReference>
<evidence type="ECO:0000256" key="3">
    <source>
        <dbReference type="ARBA" id="ARBA00008339"/>
    </source>
</evidence>
<dbReference type="STRING" id="650164.K5W7I4"/>
<evidence type="ECO:0000313" key="9">
    <source>
        <dbReference type="Proteomes" id="UP000008370"/>
    </source>
</evidence>
<evidence type="ECO:0000256" key="6">
    <source>
        <dbReference type="SAM" id="MobiDB-lite"/>
    </source>
</evidence>
<dbReference type="Gene3D" id="3.40.980.10">
    <property type="entry name" value="MoaB/Mog-like domain"/>
    <property type="match status" value="2"/>
</dbReference>
<evidence type="ECO:0000313" key="8">
    <source>
        <dbReference type="EMBL" id="EKM59893.1"/>
    </source>
</evidence>
<dbReference type="Pfam" id="PF03453">
    <property type="entry name" value="MoeA_N"/>
    <property type="match status" value="1"/>
</dbReference>
<feature type="compositionally biased region" description="Low complexity" evidence="6">
    <location>
        <begin position="170"/>
        <end position="186"/>
    </location>
</feature>
<protein>
    <recommendedName>
        <fullName evidence="7">MoaB/Mog domain-containing protein</fullName>
    </recommendedName>
</protein>
<dbReference type="KEGG" id="pco:PHACADRAFT_250679"/>
<dbReference type="OrthoDB" id="4349954at2759"/>
<comment type="similarity">
    <text evidence="5">Belongs to the MoeA family.</text>
</comment>
<keyword evidence="5" id="KW-0479">Metal-binding</keyword>
<keyword evidence="9" id="KW-1185">Reference proteome</keyword>
<dbReference type="GO" id="GO:0005524">
    <property type="term" value="F:ATP binding"/>
    <property type="evidence" value="ECO:0007669"/>
    <property type="project" value="UniProtKB-UniRule"/>
</dbReference>
<feature type="domain" description="MoaB/Mog" evidence="7">
    <location>
        <begin position="7"/>
        <end position="152"/>
    </location>
</feature>
<dbReference type="GO" id="GO:0006777">
    <property type="term" value="P:Mo-molybdopterin cofactor biosynthetic process"/>
    <property type="evidence" value="ECO:0007669"/>
    <property type="project" value="UniProtKB-UniRule"/>
</dbReference>
<comment type="similarity">
    <text evidence="2">In the N-terminal section; belongs to the MoaB/Mog family.</text>
</comment>
<evidence type="ECO:0000256" key="4">
    <source>
        <dbReference type="ARBA" id="ARBA00023150"/>
    </source>
</evidence>
<dbReference type="CDD" id="cd00887">
    <property type="entry name" value="MoeA"/>
    <property type="match status" value="1"/>
</dbReference>
<dbReference type="GO" id="GO:0046872">
    <property type="term" value="F:metal ion binding"/>
    <property type="evidence" value="ECO:0007669"/>
    <property type="project" value="UniProtKB-UniRule"/>
</dbReference>
<dbReference type="InterPro" id="IPR008284">
    <property type="entry name" value="MoCF_biosynth_CS"/>
</dbReference>
<dbReference type="Gene3D" id="2.170.190.11">
    <property type="entry name" value="Molybdopterin biosynthesis moea protein, domain 3"/>
    <property type="match status" value="1"/>
</dbReference>
<dbReference type="InterPro" id="IPR001453">
    <property type="entry name" value="MoaB/Mog_dom"/>
</dbReference>
<dbReference type="RefSeq" id="XP_007392445.1">
    <property type="nucleotide sequence ID" value="XM_007392383.1"/>
</dbReference>